<organism evidence="1 2">
    <name type="scientific">Candidatus Sulfurimonas marisnigri</name>
    <dbReference type="NCBI Taxonomy" id="2740405"/>
    <lineage>
        <taxon>Bacteria</taxon>
        <taxon>Pseudomonadati</taxon>
        <taxon>Campylobacterota</taxon>
        <taxon>Epsilonproteobacteria</taxon>
        <taxon>Campylobacterales</taxon>
        <taxon>Sulfurimonadaceae</taxon>
        <taxon>Sulfurimonas</taxon>
    </lineage>
</organism>
<name>A0A7S7RRC9_9BACT</name>
<accession>A0A7S7RRC9</accession>
<dbReference type="Proteomes" id="UP000593836">
    <property type="component" value="Chromosome"/>
</dbReference>
<dbReference type="AlphaFoldDB" id="A0A7S7RRC9"/>
<dbReference type="PROSITE" id="PS51257">
    <property type="entry name" value="PROKAR_LIPOPROTEIN"/>
    <property type="match status" value="1"/>
</dbReference>
<sequence length="242" mass="28417">MRYLILILAIIFFSGCSFGSSYRNVTPNEYIENKYVSVNIADSSYRINKKYDTVPKLETGLPSFNKSRNGTSYKINFRTYPYKDALFYKQFFNKDAVYDDSDIVKETYDENDKEQGINYKKGWQVYVNDMRCAGGVYARVSKGLYQHVDKNYGITCGYYDKTEGRRLLDISYSYFYANGNTRLQKDKDKPREELVSQEQAEEGLKEAVKALVKTIKIKNLDKERMEKEGLMHYDKEFESTKW</sequence>
<evidence type="ECO:0000313" key="1">
    <source>
        <dbReference type="EMBL" id="QOY55604.1"/>
    </source>
</evidence>
<proteinExistence type="predicted"/>
<evidence type="ECO:0000313" key="2">
    <source>
        <dbReference type="Proteomes" id="UP000593836"/>
    </source>
</evidence>
<gene>
    <name evidence="1" type="ORF">HUE87_05080</name>
</gene>
<keyword evidence="2" id="KW-1185">Reference proteome</keyword>
<protein>
    <recommendedName>
        <fullName evidence="3">Lipoprotein</fullName>
    </recommendedName>
</protein>
<reference evidence="1 2" key="1">
    <citation type="submission" date="2020-05" db="EMBL/GenBank/DDBJ databases">
        <title>Sulfurimonas marisnigri, sp. nov., and Sulfurimonas baltica, sp. nov., manganese oxide reducing chemolithoautotrophs of the class Epsilonproteobacteria isolated from the pelagic redoxclines of the Black and Baltic Seas and emended description of the genus Sulfurimonas.</title>
        <authorList>
            <person name="Henkel J.V."/>
            <person name="Laudan C."/>
            <person name="Werner J."/>
            <person name="Neu T."/>
            <person name="Plewe S."/>
            <person name="Sproer C."/>
            <person name="Bunk B."/>
            <person name="Schulz-Vogt H.N."/>
        </authorList>
    </citation>
    <scope>NUCLEOTIDE SEQUENCE [LARGE SCALE GENOMIC DNA]</scope>
    <source>
        <strain evidence="1 2">SoZ1</strain>
    </source>
</reference>
<dbReference type="RefSeq" id="WP_194367643.1">
    <property type="nucleotide sequence ID" value="NZ_CP054493.1"/>
</dbReference>
<evidence type="ECO:0008006" key="3">
    <source>
        <dbReference type="Google" id="ProtNLM"/>
    </source>
</evidence>
<dbReference type="EMBL" id="CP054493">
    <property type="protein sequence ID" value="QOY55604.1"/>
    <property type="molecule type" value="Genomic_DNA"/>
</dbReference>
<dbReference type="KEGG" id="smas:HUE87_05080"/>